<accession>A0A9P1IZR9</accession>
<keyword evidence="3" id="KW-1185">Reference proteome</keyword>
<reference evidence="2" key="1">
    <citation type="submission" date="2022-11" db="EMBL/GenBank/DDBJ databases">
        <authorList>
            <person name="Kikuchi T."/>
        </authorList>
    </citation>
    <scope>NUCLEOTIDE SEQUENCE</scope>
    <source>
        <strain evidence="2">PS1010</strain>
    </source>
</reference>
<dbReference type="OrthoDB" id="5783348at2759"/>
<protein>
    <recommendedName>
        <fullName evidence="1">F-box domain-containing protein</fullName>
    </recommendedName>
</protein>
<sequence length="318" mass="37316">MSIKMLPLEILETVFQNADSQDIPKFRFVCNTFNSVIKQNYVYLPRQAYLTKIFMKSGEVFVSHLKSGNASGCEQKLFDFEFKHWREIAIVDLEIADFTNSECSKEALQTIINQLYKTKQHELRKVTFSNINLDENHTEEILELIQIAFHQCENVLIQNCQLPIIIDDNLIASSSFDHFRWVTSNAKNQLPSDKILRKLQHDMRKALNQRSFLAEMTSVDVGSACNFIEEWLRLPIAYFFNLSFHDCDDMWKTRFLNECEKRKLTHNYMEFQSKTHADAHVKVSFSQDARTCCIWPILDVPARTTGQTVCYARYFRDF</sequence>
<dbReference type="Pfam" id="PF00646">
    <property type="entry name" value="F-box"/>
    <property type="match status" value="1"/>
</dbReference>
<evidence type="ECO:0000313" key="3">
    <source>
        <dbReference type="Proteomes" id="UP001152747"/>
    </source>
</evidence>
<organism evidence="2 3">
    <name type="scientific">Caenorhabditis angaria</name>
    <dbReference type="NCBI Taxonomy" id="860376"/>
    <lineage>
        <taxon>Eukaryota</taxon>
        <taxon>Metazoa</taxon>
        <taxon>Ecdysozoa</taxon>
        <taxon>Nematoda</taxon>
        <taxon>Chromadorea</taxon>
        <taxon>Rhabditida</taxon>
        <taxon>Rhabditina</taxon>
        <taxon>Rhabditomorpha</taxon>
        <taxon>Rhabditoidea</taxon>
        <taxon>Rhabditidae</taxon>
        <taxon>Peloderinae</taxon>
        <taxon>Caenorhabditis</taxon>
    </lineage>
</organism>
<dbReference type="SUPFAM" id="SSF81383">
    <property type="entry name" value="F-box domain"/>
    <property type="match status" value="1"/>
</dbReference>
<comment type="caution">
    <text evidence="2">The sequence shown here is derived from an EMBL/GenBank/DDBJ whole genome shotgun (WGS) entry which is preliminary data.</text>
</comment>
<feature type="domain" description="F-box" evidence="1">
    <location>
        <begin position="1"/>
        <end position="46"/>
    </location>
</feature>
<gene>
    <name evidence="2" type="ORF">CAMP_LOCUS18071</name>
</gene>
<name>A0A9P1IZR9_9PELO</name>
<dbReference type="AlphaFoldDB" id="A0A9P1IZR9"/>
<dbReference type="InterPro" id="IPR001810">
    <property type="entry name" value="F-box_dom"/>
</dbReference>
<dbReference type="Proteomes" id="UP001152747">
    <property type="component" value="Unassembled WGS sequence"/>
</dbReference>
<dbReference type="EMBL" id="CANHGI010000006">
    <property type="protein sequence ID" value="CAI5455434.1"/>
    <property type="molecule type" value="Genomic_DNA"/>
</dbReference>
<dbReference type="SMART" id="SM00256">
    <property type="entry name" value="FBOX"/>
    <property type="match status" value="1"/>
</dbReference>
<dbReference type="InterPro" id="IPR036047">
    <property type="entry name" value="F-box-like_dom_sf"/>
</dbReference>
<evidence type="ECO:0000259" key="1">
    <source>
        <dbReference type="PROSITE" id="PS50181"/>
    </source>
</evidence>
<proteinExistence type="predicted"/>
<evidence type="ECO:0000313" key="2">
    <source>
        <dbReference type="EMBL" id="CAI5455434.1"/>
    </source>
</evidence>
<dbReference type="PROSITE" id="PS50181">
    <property type="entry name" value="FBOX"/>
    <property type="match status" value="1"/>
</dbReference>